<accession>A0A803VPU5</accession>
<dbReference type="AlphaFoldDB" id="A0A803VPU5"/>
<sequence length="426" mass="44859">FPHLYLFFVLVDFRELPVHQGFFWTLFPAVDSVLRSLVNHSRAVPSAQWHTRNSSESVNKQGNEHLTPALCSPAGKCDQFKDFPFSRETGSPRQRHRRPPSVTSGPSQELRRGETQNQNDHHFQEGLPPHQELPFLPGAPADLVLQAGQGGQPGAVPEEAAQAGPEPQPHQAAAGHAGGPGVPAGAGPARQPPGGLQCSPVQLGPAEIPAAAGPEPEPDPGAAAGVLPAAGAGAAAAGRQRAAAPALPHRAAGPPALPVSRAQQAALPALRLQEALPGEPGSLWESFRAAQPAGAQHPAENPPDAAGVRCQGCCQPQSISSLSPGQISVAVKTLRRRQNTRRRIPYGCHLLPSHLCKDLEVAKTCLCGSACLSSFIQITVTMNLHHVAHTVVLVDNMGGTEAPVLCYFCSLDCYCQFLDRHLQSSG</sequence>
<feature type="compositionally biased region" description="Polar residues" evidence="1">
    <location>
        <begin position="48"/>
        <end position="61"/>
    </location>
</feature>
<dbReference type="GeneTree" id="ENSGT00970000197471"/>
<feature type="compositionally biased region" description="Basic and acidic residues" evidence="1">
    <location>
        <begin position="109"/>
        <end position="124"/>
    </location>
</feature>
<reference evidence="2 3" key="1">
    <citation type="journal article" date="2012" name="Nature">
        <title>The genomic landscape of species divergence in Ficedula flycatchers.</title>
        <authorList>
            <person name="Ellegren H."/>
            <person name="Smeds L."/>
            <person name="Burri R."/>
            <person name="Olason P.I."/>
            <person name="Backstrom N."/>
            <person name="Kawakami T."/>
            <person name="Kunstner A."/>
            <person name="Makinen H."/>
            <person name="Nadachowska-Brzyska K."/>
            <person name="Qvarnstrom A."/>
            <person name="Uebbing S."/>
            <person name="Wolf J.B."/>
        </authorList>
    </citation>
    <scope>NUCLEOTIDE SEQUENCE [LARGE SCALE GENOMIC DNA]</scope>
</reference>
<protein>
    <submittedName>
        <fullName evidence="2">Uncharacterized protein</fullName>
    </submittedName>
</protein>
<keyword evidence="3" id="KW-1185">Reference proteome</keyword>
<organism evidence="2 3">
    <name type="scientific">Ficedula albicollis</name>
    <name type="common">Collared flycatcher</name>
    <name type="synonym">Muscicapa albicollis</name>
    <dbReference type="NCBI Taxonomy" id="59894"/>
    <lineage>
        <taxon>Eukaryota</taxon>
        <taxon>Metazoa</taxon>
        <taxon>Chordata</taxon>
        <taxon>Craniata</taxon>
        <taxon>Vertebrata</taxon>
        <taxon>Euteleostomi</taxon>
        <taxon>Archelosauria</taxon>
        <taxon>Archosauria</taxon>
        <taxon>Dinosauria</taxon>
        <taxon>Saurischia</taxon>
        <taxon>Theropoda</taxon>
        <taxon>Coelurosauria</taxon>
        <taxon>Aves</taxon>
        <taxon>Neognathae</taxon>
        <taxon>Neoaves</taxon>
        <taxon>Telluraves</taxon>
        <taxon>Australaves</taxon>
        <taxon>Passeriformes</taxon>
        <taxon>Muscicapidae</taxon>
        <taxon>Ficedula</taxon>
    </lineage>
</organism>
<proteinExistence type="predicted"/>
<feature type="region of interest" description="Disordered" evidence="1">
    <location>
        <begin position="81"/>
        <end position="226"/>
    </location>
</feature>
<dbReference type="Proteomes" id="UP000016665">
    <property type="component" value="Chromosome 5"/>
</dbReference>
<name>A0A803VPU5_FICAL</name>
<dbReference type="Ensembl" id="ENSFALT00000038295.1">
    <property type="protein sequence ID" value="ENSFALP00000024751.1"/>
    <property type="gene ID" value="ENSFALG00000025590.1"/>
</dbReference>
<feature type="compositionally biased region" description="Low complexity" evidence="1">
    <location>
        <begin position="204"/>
        <end position="226"/>
    </location>
</feature>
<feature type="region of interest" description="Disordered" evidence="1">
    <location>
        <begin position="45"/>
        <end position="67"/>
    </location>
</feature>
<feature type="compositionally biased region" description="Low complexity" evidence="1">
    <location>
        <begin position="185"/>
        <end position="195"/>
    </location>
</feature>
<evidence type="ECO:0000256" key="1">
    <source>
        <dbReference type="SAM" id="MobiDB-lite"/>
    </source>
</evidence>
<evidence type="ECO:0000313" key="3">
    <source>
        <dbReference type="Proteomes" id="UP000016665"/>
    </source>
</evidence>
<evidence type="ECO:0000313" key="2">
    <source>
        <dbReference type="Ensembl" id="ENSFALP00000024751.1"/>
    </source>
</evidence>
<feature type="compositionally biased region" description="Low complexity" evidence="1">
    <location>
        <begin position="154"/>
        <end position="175"/>
    </location>
</feature>
<reference evidence="2" key="3">
    <citation type="submission" date="2025-09" db="UniProtKB">
        <authorList>
            <consortium name="Ensembl"/>
        </authorList>
    </citation>
    <scope>IDENTIFICATION</scope>
</reference>
<reference evidence="2" key="2">
    <citation type="submission" date="2025-08" db="UniProtKB">
        <authorList>
            <consortium name="Ensembl"/>
        </authorList>
    </citation>
    <scope>IDENTIFICATION</scope>
</reference>